<reference evidence="1 2" key="1">
    <citation type="submission" date="2019-12" db="EMBL/GenBank/DDBJ databases">
        <title>Whole-genome analyses of novel actinobacteria.</title>
        <authorList>
            <person name="Sahin N."/>
            <person name="Saygin H."/>
        </authorList>
    </citation>
    <scope>NUCLEOTIDE SEQUENCE [LARGE SCALE GENOMIC DNA]</scope>
    <source>
        <strain evidence="1 2">KC615</strain>
    </source>
</reference>
<dbReference type="AlphaFoldDB" id="A0A6I4VQV7"/>
<keyword evidence="2" id="KW-1185">Reference proteome</keyword>
<gene>
    <name evidence="1" type="ORF">GSM42_09970</name>
</gene>
<sequence>MLNLQDISRSKTHSSDLMLYIEGEDGYESACIHLQNVTVFRTPSGISIIFSHED</sequence>
<dbReference type="RefSeq" id="WP_160801400.1">
    <property type="nucleotide sequence ID" value="NZ_WUUL01000006.1"/>
</dbReference>
<comment type="caution">
    <text evidence="1">The sequence shown here is derived from an EMBL/GenBank/DDBJ whole genome shotgun (WGS) entry which is preliminary data.</text>
</comment>
<evidence type="ECO:0000313" key="1">
    <source>
        <dbReference type="EMBL" id="MXQ54037.1"/>
    </source>
</evidence>
<name>A0A6I4VQV7_9BACL</name>
<protein>
    <submittedName>
        <fullName evidence="1">Uncharacterized protein</fullName>
    </submittedName>
</protein>
<organism evidence="1 2">
    <name type="scientific">Shimazuella alba</name>
    <dbReference type="NCBI Taxonomy" id="2690964"/>
    <lineage>
        <taxon>Bacteria</taxon>
        <taxon>Bacillati</taxon>
        <taxon>Bacillota</taxon>
        <taxon>Bacilli</taxon>
        <taxon>Bacillales</taxon>
        <taxon>Thermoactinomycetaceae</taxon>
        <taxon>Shimazuella</taxon>
    </lineage>
</organism>
<dbReference type="EMBL" id="WUUL01000006">
    <property type="protein sequence ID" value="MXQ54037.1"/>
    <property type="molecule type" value="Genomic_DNA"/>
</dbReference>
<evidence type="ECO:0000313" key="2">
    <source>
        <dbReference type="Proteomes" id="UP000430692"/>
    </source>
</evidence>
<dbReference type="Proteomes" id="UP000430692">
    <property type="component" value="Unassembled WGS sequence"/>
</dbReference>
<accession>A0A6I4VQV7</accession>
<proteinExistence type="predicted"/>